<evidence type="ECO:0000259" key="16">
    <source>
        <dbReference type="Pfam" id="PF00905"/>
    </source>
</evidence>
<evidence type="ECO:0000256" key="5">
    <source>
        <dbReference type="ARBA" id="ARBA00022670"/>
    </source>
</evidence>
<feature type="transmembrane region" description="Helical" evidence="15">
    <location>
        <begin position="21"/>
        <end position="45"/>
    </location>
</feature>
<gene>
    <name evidence="18" type="ORF">BG261_00790</name>
</gene>
<dbReference type="OrthoDB" id="9766909at2"/>
<dbReference type="GO" id="GO:0009252">
    <property type="term" value="P:peptidoglycan biosynthetic process"/>
    <property type="evidence" value="ECO:0007669"/>
    <property type="project" value="UniProtKB-KW"/>
</dbReference>
<evidence type="ECO:0000259" key="17">
    <source>
        <dbReference type="Pfam" id="PF00912"/>
    </source>
</evidence>
<keyword evidence="6" id="KW-0328">Glycosyltransferase</keyword>
<keyword evidence="15" id="KW-1133">Transmembrane helix</keyword>
<keyword evidence="10" id="KW-0573">Peptidoglycan synthesis</keyword>
<keyword evidence="4" id="KW-0121">Carboxypeptidase</keyword>
<dbReference type="GO" id="GO:0008658">
    <property type="term" value="F:penicillin binding"/>
    <property type="evidence" value="ECO:0007669"/>
    <property type="project" value="InterPro"/>
</dbReference>
<keyword evidence="15" id="KW-0812">Transmembrane</keyword>
<dbReference type="STRING" id="1859473.BG261_00790"/>
<evidence type="ECO:0000256" key="4">
    <source>
        <dbReference type="ARBA" id="ARBA00022645"/>
    </source>
</evidence>
<evidence type="ECO:0000256" key="1">
    <source>
        <dbReference type="ARBA" id="ARBA00007090"/>
    </source>
</evidence>
<dbReference type="EMBL" id="MKIR01000001">
    <property type="protein sequence ID" value="OFI50450.1"/>
    <property type="molecule type" value="Genomic_DNA"/>
</dbReference>
<dbReference type="FunFam" id="1.10.3810.10:FF:000001">
    <property type="entry name" value="Penicillin-binding protein 1A"/>
    <property type="match status" value="1"/>
</dbReference>
<dbReference type="PANTHER" id="PTHR32282:SF29">
    <property type="entry name" value="PENICILLIN-BINDING PROTEIN 1A"/>
    <property type="match status" value="1"/>
</dbReference>
<dbReference type="InterPro" id="IPR023346">
    <property type="entry name" value="Lysozyme-like_dom_sf"/>
</dbReference>
<keyword evidence="19" id="KW-1185">Reference proteome</keyword>
<dbReference type="Gene3D" id="1.10.3810.10">
    <property type="entry name" value="Biosynthetic peptidoglycan transglycosylase-like"/>
    <property type="match status" value="1"/>
</dbReference>
<dbReference type="SUPFAM" id="SSF56601">
    <property type="entry name" value="beta-lactamase/transpeptidase-like"/>
    <property type="match status" value="1"/>
</dbReference>
<keyword evidence="11" id="KW-0511">Multifunctional enzyme</keyword>
<comment type="catalytic activity">
    <reaction evidence="13">
        <text>Preferential cleavage: (Ac)2-L-Lys-D-Ala-|-D-Ala. Also transpeptidation of peptidyl-alanyl moieties that are N-acyl substituents of D-alanine.</text>
        <dbReference type="EC" id="3.4.16.4"/>
    </reaction>
</comment>
<feature type="domain" description="Glycosyl transferase family 51" evidence="17">
    <location>
        <begin position="68"/>
        <end position="245"/>
    </location>
</feature>
<dbReference type="Gene3D" id="3.40.710.10">
    <property type="entry name" value="DD-peptidase/beta-lactamase superfamily"/>
    <property type="match status" value="1"/>
</dbReference>
<dbReference type="SUPFAM" id="SSF53955">
    <property type="entry name" value="Lysozyme-like"/>
    <property type="match status" value="1"/>
</dbReference>
<dbReference type="GO" id="GO:0008955">
    <property type="term" value="F:peptidoglycan glycosyltransferase activity"/>
    <property type="evidence" value="ECO:0007669"/>
    <property type="project" value="UniProtKB-EC"/>
</dbReference>
<dbReference type="GO" id="GO:0006508">
    <property type="term" value="P:proteolysis"/>
    <property type="evidence" value="ECO:0007669"/>
    <property type="project" value="UniProtKB-KW"/>
</dbReference>
<keyword evidence="12" id="KW-0961">Cell wall biogenesis/degradation</keyword>
<evidence type="ECO:0000313" key="19">
    <source>
        <dbReference type="Proteomes" id="UP000178622"/>
    </source>
</evidence>
<dbReference type="Pfam" id="PF00912">
    <property type="entry name" value="Transgly"/>
    <property type="match status" value="1"/>
</dbReference>
<dbReference type="InterPro" id="IPR001264">
    <property type="entry name" value="Glyco_trans_51"/>
</dbReference>
<organism evidence="18 19">
    <name type="scientific">Floricoccus tropicus</name>
    <dbReference type="NCBI Taxonomy" id="1859473"/>
    <lineage>
        <taxon>Bacteria</taxon>
        <taxon>Bacillati</taxon>
        <taxon>Bacillota</taxon>
        <taxon>Bacilli</taxon>
        <taxon>Lactobacillales</taxon>
        <taxon>Streptococcaceae</taxon>
        <taxon>Floricoccus</taxon>
    </lineage>
</organism>
<evidence type="ECO:0000313" key="18">
    <source>
        <dbReference type="EMBL" id="OFI50450.1"/>
    </source>
</evidence>
<sequence length="667" mass="74234">MNSSDGKSKNQNKLIRKILKYALIIFLSLFILAFLVGSILFISYAKSAPKLEVSKLESKPSSIIYDKDGKVIADLGEEKRDLVATNEIPITLVDAITSIEDHRFFNHRGVDPVRIIGSVVHNAKNDTTQGGSTLTQQLIKLSYFSTSKTDQNVRRKAQEAWLSVQLERKESKEEILTQYINKVFMANGYYGMRTASKAYYGKELKDLSLPQIALLAGMPQSPNGYNPYTNPDGAKKRRDTVLSSMLEYEKISKDDYNKAVETPIDSGLKQLTPSITIPAFADNFLKQVIEQVKEDTGQDITAGGLKVYTTLDSNAQRYLYELVNSNDYVAYPDEDMQVASTIVDVKTGAVTAQIGARKQDPGTVFGNNQAVNTDRDWGSTMKPLVDYAPAYEYGTYKSTGTYILDTPYYYPDGNILYDWDRKYMGQMTVRNALVLSRNIPAAKTLEAVGLENSQNFLEKMNFNFEPSLQYSNAISSNNRGSGKKWGASSEKMAAAYAALASGGMYTKPYYVTKIVDDEGKETNLKPEKVRAMKETSAYVVTDMLKGVITGGTMTNGYIPGLIQAGKTGTSNYDDTAAETILEDYGQYIPSGGTIAPDENFVGYTTNYSMAVWTGYKNRMIPLYGQKLEIALDVYREMMKYLSQNVPNNDWEMPEGVYRNGSELTVAD</sequence>
<dbReference type="GO" id="GO:0008360">
    <property type="term" value="P:regulation of cell shape"/>
    <property type="evidence" value="ECO:0007669"/>
    <property type="project" value="UniProtKB-KW"/>
</dbReference>
<comment type="caution">
    <text evidence="18">The sequence shown here is derived from an EMBL/GenBank/DDBJ whole genome shotgun (WGS) entry which is preliminary data.</text>
</comment>
<evidence type="ECO:0000256" key="12">
    <source>
        <dbReference type="ARBA" id="ARBA00023316"/>
    </source>
</evidence>
<accession>A0A1E8GQB0</accession>
<dbReference type="GO" id="GO:0030288">
    <property type="term" value="C:outer membrane-bounded periplasmic space"/>
    <property type="evidence" value="ECO:0007669"/>
    <property type="project" value="TreeGrafter"/>
</dbReference>
<keyword evidence="15" id="KW-0472">Membrane</keyword>
<evidence type="ECO:0000256" key="8">
    <source>
        <dbReference type="ARBA" id="ARBA00022801"/>
    </source>
</evidence>
<evidence type="ECO:0000256" key="6">
    <source>
        <dbReference type="ARBA" id="ARBA00022676"/>
    </source>
</evidence>
<proteinExistence type="inferred from homology"/>
<keyword evidence="8" id="KW-0378">Hydrolase</keyword>
<evidence type="ECO:0000256" key="2">
    <source>
        <dbReference type="ARBA" id="ARBA00007739"/>
    </source>
</evidence>
<dbReference type="AlphaFoldDB" id="A0A1E8GQB0"/>
<evidence type="ECO:0000256" key="15">
    <source>
        <dbReference type="SAM" id="Phobius"/>
    </source>
</evidence>
<evidence type="ECO:0000256" key="13">
    <source>
        <dbReference type="ARBA" id="ARBA00034000"/>
    </source>
</evidence>
<evidence type="ECO:0000256" key="14">
    <source>
        <dbReference type="ARBA" id="ARBA00049902"/>
    </source>
</evidence>
<dbReference type="GO" id="GO:0009002">
    <property type="term" value="F:serine-type D-Ala-D-Ala carboxypeptidase activity"/>
    <property type="evidence" value="ECO:0007669"/>
    <property type="project" value="UniProtKB-EC"/>
</dbReference>
<protein>
    <submittedName>
        <fullName evidence="18">Penicillin-binding protein</fullName>
    </submittedName>
</protein>
<comment type="similarity">
    <text evidence="2">In the N-terminal section; belongs to the glycosyltransferase 51 family.</text>
</comment>
<dbReference type="InterPro" id="IPR012338">
    <property type="entry name" value="Beta-lactam/transpept-like"/>
</dbReference>
<comment type="similarity">
    <text evidence="1">In the C-terminal section; belongs to the transpeptidase family.</text>
</comment>
<keyword evidence="3" id="KW-0964">Secreted</keyword>
<keyword evidence="5" id="KW-0645">Protease</keyword>
<dbReference type="InterPro" id="IPR001460">
    <property type="entry name" value="PCN-bd_Tpept"/>
</dbReference>
<evidence type="ECO:0000256" key="11">
    <source>
        <dbReference type="ARBA" id="ARBA00023268"/>
    </source>
</evidence>
<evidence type="ECO:0000256" key="9">
    <source>
        <dbReference type="ARBA" id="ARBA00022960"/>
    </source>
</evidence>
<dbReference type="InterPro" id="IPR050396">
    <property type="entry name" value="Glycosyltr_51/Transpeptidase"/>
</dbReference>
<dbReference type="RefSeq" id="WP_070791250.1">
    <property type="nucleotide sequence ID" value="NZ_MKIR01000001.1"/>
</dbReference>
<feature type="domain" description="Penicillin-binding protein transpeptidase" evidence="16">
    <location>
        <begin position="341"/>
        <end position="611"/>
    </location>
</feature>
<dbReference type="InterPro" id="IPR036950">
    <property type="entry name" value="PBP_transglycosylase"/>
</dbReference>
<keyword evidence="7" id="KW-0808">Transferase</keyword>
<keyword evidence="9" id="KW-0133">Cell shape</keyword>
<dbReference type="PANTHER" id="PTHR32282">
    <property type="entry name" value="BINDING PROTEIN TRANSPEPTIDASE, PUTATIVE-RELATED"/>
    <property type="match status" value="1"/>
</dbReference>
<dbReference type="Proteomes" id="UP000178622">
    <property type="component" value="Unassembled WGS sequence"/>
</dbReference>
<dbReference type="Pfam" id="PF00905">
    <property type="entry name" value="Transpeptidase"/>
    <property type="match status" value="1"/>
</dbReference>
<evidence type="ECO:0000256" key="3">
    <source>
        <dbReference type="ARBA" id="ARBA00022525"/>
    </source>
</evidence>
<evidence type="ECO:0000256" key="7">
    <source>
        <dbReference type="ARBA" id="ARBA00022679"/>
    </source>
</evidence>
<name>A0A1E8GQB0_9LACT</name>
<dbReference type="GO" id="GO:0071555">
    <property type="term" value="P:cell wall organization"/>
    <property type="evidence" value="ECO:0007669"/>
    <property type="project" value="UniProtKB-KW"/>
</dbReference>
<reference evidence="19" key="1">
    <citation type="submission" date="2016-09" db="EMBL/GenBank/DDBJ databases">
        <title>Draft genome sequence of a novel species of the family Streptococcaceae isolated from flowers.</title>
        <authorList>
            <person name="Chuah L.-O."/>
            <person name="Yap K.-P."/>
            <person name="Thong K.L."/>
            <person name="Liong M.T."/>
            <person name="Ahmad R."/>
            <person name="Rusul G."/>
        </authorList>
    </citation>
    <scope>NUCLEOTIDE SEQUENCE [LARGE SCALE GENOMIC DNA]</scope>
    <source>
        <strain evidence="19">DF1</strain>
    </source>
</reference>
<evidence type="ECO:0000256" key="10">
    <source>
        <dbReference type="ARBA" id="ARBA00022984"/>
    </source>
</evidence>
<comment type="catalytic activity">
    <reaction evidence="14">
        <text>[GlcNAc-(1-&gt;4)-Mur2Ac(oyl-L-Ala-gamma-D-Glu-L-Lys-D-Ala-D-Ala)](n)-di-trans,octa-cis-undecaprenyl diphosphate + beta-D-GlcNAc-(1-&gt;4)-Mur2Ac(oyl-L-Ala-gamma-D-Glu-L-Lys-D-Ala-D-Ala)-di-trans,octa-cis-undecaprenyl diphosphate = [GlcNAc-(1-&gt;4)-Mur2Ac(oyl-L-Ala-gamma-D-Glu-L-Lys-D-Ala-D-Ala)](n+1)-di-trans,octa-cis-undecaprenyl diphosphate + di-trans,octa-cis-undecaprenyl diphosphate + H(+)</text>
        <dbReference type="Rhea" id="RHEA:23708"/>
        <dbReference type="Rhea" id="RHEA-COMP:9602"/>
        <dbReference type="Rhea" id="RHEA-COMP:9603"/>
        <dbReference type="ChEBI" id="CHEBI:15378"/>
        <dbReference type="ChEBI" id="CHEBI:58405"/>
        <dbReference type="ChEBI" id="CHEBI:60033"/>
        <dbReference type="ChEBI" id="CHEBI:78435"/>
        <dbReference type="EC" id="2.4.99.28"/>
    </reaction>
</comment>